<dbReference type="Gene3D" id="1.25.40.10">
    <property type="entry name" value="Tetratricopeptide repeat domain"/>
    <property type="match status" value="1"/>
</dbReference>
<name>A0ABQ6MDT8_9STRA</name>
<proteinExistence type="predicted"/>
<evidence type="ECO:0000256" key="2">
    <source>
        <dbReference type="SAM" id="MobiDB-lite"/>
    </source>
</evidence>
<keyword evidence="1" id="KW-0175">Coiled coil</keyword>
<feature type="region of interest" description="Disordered" evidence="2">
    <location>
        <begin position="316"/>
        <end position="363"/>
    </location>
</feature>
<dbReference type="Proteomes" id="UP001165060">
    <property type="component" value="Unassembled WGS sequence"/>
</dbReference>
<evidence type="ECO:0008006" key="5">
    <source>
        <dbReference type="Google" id="ProtNLM"/>
    </source>
</evidence>
<evidence type="ECO:0000313" key="3">
    <source>
        <dbReference type="EMBL" id="GMI24458.1"/>
    </source>
</evidence>
<dbReference type="SUPFAM" id="SSF48452">
    <property type="entry name" value="TPR-like"/>
    <property type="match status" value="1"/>
</dbReference>
<organism evidence="3 4">
    <name type="scientific">Tetraparma gracilis</name>
    <dbReference type="NCBI Taxonomy" id="2962635"/>
    <lineage>
        <taxon>Eukaryota</taxon>
        <taxon>Sar</taxon>
        <taxon>Stramenopiles</taxon>
        <taxon>Ochrophyta</taxon>
        <taxon>Bolidophyceae</taxon>
        <taxon>Parmales</taxon>
        <taxon>Triparmaceae</taxon>
        <taxon>Tetraparma</taxon>
    </lineage>
</organism>
<feature type="coiled-coil region" evidence="1">
    <location>
        <begin position="50"/>
        <end position="80"/>
    </location>
</feature>
<evidence type="ECO:0000313" key="4">
    <source>
        <dbReference type="Proteomes" id="UP001165060"/>
    </source>
</evidence>
<dbReference type="InterPro" id="IPR011990">
    <property type="entry name" value="TPR-like_helical_dom_sf"/>
</dbReference>
<gene>
    <name evidence="3" type="ORF">TeGR_g12038</name>
</gene>
<comment type="caution">
    <text evidence="3">The sequence shown here is derived from an EMBL/GenBank/DDBJ whole genome shotgun (WGS) entry which is preliminary data.</text>
</comment>
<keyword evidence="4" id="KW-1185">Reference proteome</keyword>
<protein>
    <recommendedName>
        <fullName evidence="5">Tetratricopeptide SHNi-TPR domain-containing protein</fullName>
    </recommendedName>
</protein>
<sequence>MLNDPPSPSSNSSLPSQYEQLPQTHPLYATESEASSIGSASTDPDVLSLAQQKQDLYLDIERERAELEELRKLKADLNSKKSKSKLSSHSPSLTQKTYKKMANVYLQDPSAGKPSRPSRAEQEALSEREKAQASFESSLLKTHMDVANTSSTASILSLMCKAAECEQLSEFSAAISWYNAVLAFLKASDPNEINASPIMRAHVGIADNFRRMLRLEEAEEHYESAVALAKKSDDKKGLEEAAQKLGSCLMEHSDIMEREGREQEAYLALQRGILSLQEAVDGSVAEAKNEVSLLSPGEQLMLNDRKNALTNKIQLKTKSLGVGGGGKKGGKKGEGVVSSASTSALEKPSWKPSGKSRKEKNDL</sequence>
<feature type="region of interest" description="Disordered" evidence="2">
    <location>
        <begin position="1"/>
        <end position="46"/>
    </location>
</feature>
<accession>A0ABQ6MDT8</accession>
<reference evidence="3 4" key="1">
    <citation type="journal article" date="2023" name="Commun. Biol.">
        <title>Genome analysis of Parmales, the sister group of diatoms, reveals the evolutionary specialization of diatoms from phago-mixotrophs to photoautotrophs.</title>
        <authorList>
            <person name="Ban H."/>
            <person name="Sato S."/>
            <person name="Yoshikawa S."/>
            <person name="Yamada K."/>
            <person name="Nakamura Y."/>
            <person name="Ichinomiya M."/>
            <person name="Sato N."/>
            <person name="Blanc-Mathieu R."/>
            <person name="Endo H."/>
            <person name="Kuwata A."/>
            <person name="Ogata H."/>
        </authorList>
    </citation>
    <scope>NUCLEOTIDE SEQUENCE [LARGE SCALE GENOMIC DNA]</scope>
</reference>
<evidence type="ECO:0000256" key="1">
    <source>
        <dbReference type="SAM" id="Coils"/>
    </source>
</evidence>
<dbReference type="EMBL" id="BRYB01001382">
    <property type="protein sequence ID" value="GMI24458.1"/>
    <property type="molecule type" value="Genomic_DNA"/>
</dbReference>
<feature type="region of interest" description="Disordered" evidence="2">
    <location>
        <begin position="107"/>
        <end position="128"/>
    </location>
</feature>
<feature type="compositionally biased region" description="Basic residues" evidence="2">
    <location>
        <begin position="354"/>
        <end position="363"/>
    </location>
</feature>
<feature type="compositionally biased region" description="Basic and acidic residues" evidence="2">
    <location>
        <begin position="118"/>
        <end position="128"/>
    </location>
</feature>
<feature type="compositionally biased region" description="Polar residues" evidence="2">
    <location>
        <begin position="32"/>
        <end position="42"/>
    </location>
</feature>